<dbReference type="Proteomes" id="UP001521209">
    <property type="component" value="Unassembled WGS sequence"/>
</dbReference>
<evidence type="ECO:0000256" key="3">
    <source>
        <dbReference type="ARBA" id="ARBA00030757"/>
    </source>
</evidence>
<proteinExistence type="inferred from homology"/>
<dbReference type="Pfam" id="PF01135">
    <property type="entry name" value="PCMT"/>
    <property type="match status" value="1"/>
</dbReference>
<dbReference type="PANTHER" id="PTHR11579:SF18">
    <property type="entry name" value="PROTEIN-L-ISOASPARTATE O-METHYLTRANSFERASE"/>
    <property type="match status" value="1"/>
</dbReference>
<reference evidence="4 5" key="1">
    <citation type="submission" date="2022-01" db="EMBL/GenBank/DDBJ databases">
        <authorList>
            <person name="Won M."/>
            <person name="Kim S.-J."/>
            <person name="Kwon S.-W."/>
        </authorList>
    </citation>
    <scope>NUCLEOTIDE SEQUENCE [LARGE SCALE GENOMIC DNA]</scope>
    <source>
        <strain evidence="4 5">KCTC 23505</strain>
    </source>
</reference>
<sequence>MPDTDSYFRAARALMVDSQVRPNNIIDDRIVTAMRTLRRERFVPASLASRAYADTELPLGGGRVLPPPLTIGKLAHFAAIRPGERVLVIGAGTGYGAAVIASCGGAVFALEDDAALRAIAEQALSAEAPEVRLVAGPLAGGDTKHAPFDLIVIEGGVEFLPDTLTTQLAPGGRLIAILYERGIGRIVRAEPSGDGFAHRAVADCHASPLTAFRRKPEFVF</sequence>
<evidence type="ECO:0000256" key="1">
    <source>
        <dbReference type="ARBA" id="ARBA00005369"/>
    </source>
</evidence>
<evidence type="ECO:0000256" key="2">
    <source>
        <dbReference type="ARBA" id="ARBA00013346"/>
    </source>
</evidence>
<keyword evidence="5" id="KW-1185">Reference proteome</keyword>
<protein>
    <recommendedName>
        <fullName evidence="2">Protein-L-isoaspartate O-methyltransferase</fullName>
    </recommendedName>
    <alternativeName>
        <fullName evidence="3">Protein L-isoaspartyl methyltransferase</fullName>
    </alternativeName>
</protein>
<name>A0ABS9DZX8_9PROT</name>
<dbReference type="SUPFAM" id="SSF53335">
    <property type="entry name" value="S-adenosyl-L-methionine-dependent methyltransferases"/>
    <property type="match status" value="1"/>
</dbReference>
<organism evidence="4 5">
    <name type="scientific">Acidiphilium iwatense</name>
    <dbReference type="NCBI Taxonomy" id="768198"/>
    <lineage>
        <taxon>Bacteria</taxon>
        <taxon>Pseudomonadati</taxon>
        <taxon>Pseudomonadota</taxon>
        <taxon>Alphaproteobacteria</taxon>
        <taxon>Acetobacterales</taxon>
        <taxon>Acidocellaceae</taxon>
        <taxon>Acidiphilium</taxon>
    </lineage>
</organism>
<dbReference type="CDD" id="cd02440">
    <property type="entry name" value="AdoMet_MTases"/>
    <property type="match status" value="1"/>
</dbReference>
<gene>
    <name evidence="4" type="ORF">L2A60_13245</name>
</gene>
<dbReference type="Gene3D" id="3.40.50.150">
    <property type="entry name" value="Vaccinia Virus protein VP39"/>
    <property type="match status" value="1"/>
</dbReference>
<evidence type="ECO:0000313" key="5">
    <source>
        <dbReference type="Proteomes" id="UP001521209"/>
    </source>
</evidence>
<dbReference type="InterPro" id="IPR029063">
    <property type="entry name" value="SAM-dependent_MTases_sf"/>
</dbReference>
<comment type="similarity">
    <text evidence="1">Belongs to the methyltransferase superfamily. L-isoaspartyl/D-aspartyl protein methyltransferase family.</text>
</comment>
<accession>A0ABS9DZX8</accession>
<dbReference type="PANTHER" id="PTHR11579">
    <property type="entry name" value="PROTEIN-L-ISOASPARTATE O-METHYLTRANSFERASE"/>
    <property type="match status" value="1"/>
</dbReference>
<comment type="caution">
    <text evidence="4">The sequence shown here is derived from an EMBL/GenBank/DDBJ whole genome shotgun (WGS) entry which is preliminary data.</text>
</comment>
<evidence type="ECO:0000313" key="4">
    <source>
        <dbReference type="EMBL" id="MCF3947643.1"/>
    </source>
</evidence>
<dbReference type="RefSeq" id="WP_235704896.1">
    <property type="nucleotide sequence ID" value="NZ_JAKGBZ010000027.1"/>
</dbReference>
<dbReference type="EMBL" id="JAKGBZ010000027">
    <property type="protein sequence ID" value="MCF3947643.1"/>
    <property type="molecule type" value="Genomic_DNA"/>
</dbReference>
<dbReference type="InterPro" id="IPR000682">
    <property type="entry name" value="PCMT"/>
</dbReference>